<dbReference type="RefSeq" id="WP_345502059.1">
    <property type="nucleotide sequence ID" value="NZ_BAABLO010000004.1"/>
</dbReference>
<accession>A0ABP8XZD7</accession>
<name>A0ABP8XZD7_9MICO</name>
<keyword evidence="2" id="KW-1185">Reference proteome</keyword>
<comment type="caution">
    <text evidence="1">The sequence shown here is derived from an EMBL/GenBank/DDBJ whole genome shotgun (WGS) entry which is preliminary data.</text>
</comment>
<dbReference type="Proteomes" id="UP001500556">
    <property type="component" value="Unassembled WGS sequence"/>
</dbReference>
<evidence type="ECO:0000313" key="2">
    <source>
        <dbReference type="Proteomes" id="UP001500556"/>
    </source>
</evidence>
<proteinExistence type="predicted"/>
<reference evidence="2" key="1">
    <citation type="journal article" date="2019" name="Int. J. Syst. Evol. Microbiol.">
        <title>The Global Catalogue of Microorganisms (GCM) 10K type strain sequencing project: providing services to taxonomists for standard genome sequencing and annotation.</title>
        <authorList>
            <consortium name="The Broad Institute Genomics Platform"/>
            <consortium name="The Broad Institute Genome Sequencing Center for Infectious Disease"/>
            <person name="Wu L."/>
            <person name="Ma J."/>
        </authorList>
    </citation>
    <scope>NUCLEOTIDE SEQUENCE [LARGE SCALE GENOMIC DNA]</scope>
    <source>
        <strain evidence="2">JCM 18961</strain>
    </source>
</reference>
<organism evidence="1 2">
    <name type="scientific">Pedococcus ginsenosidimutans</name>
    <dbReference type="NCBI Taxonomy" id="490570"/>
    <lineage>
        <taxon>Bacteria</taxon>
        <taxon>Bacillati</taxon>
        <taxon>Actinomycetota</taxon>
        <taxon>Actinomycetes</taxon>
        <taxon>Micrococcales</taxon>
        <taxon>Intrasporangiaceae</taxon>
        <taxon>Pedococcus</taxon>
    </lineage>
</organism>
<protein>
    <submittedName>
        <fullName evidence="1">Uncharacterized protein</fullName>
    </submittedName>
</protein>
<sequence>MRVSSVRIIAAFGLALMLLGAIQGMGRHQGASVTTHHAPSAVRDHHAT</sequence>
<dbReference type="EMBL" id="BAABLO010000004">
    <property type="protein sequence ID" value="GAA4717832.1"/>
    <property type="molecule type" value="Genomic_DNA"/>
</dbReference>
<gene>
    <name evidence="1" type="ORF">GCM10025782_13650</name>
</gene>
<evidence type="ECO:0000313" key="1">
    <source>
        <dbReference type="EMBL" id="GAA4717832.1"/>
    </source>
</evidence>